<dbReference type="Gene3D" id="3.40.30.10">
    <property type="entry name" value="Glutaredoxin"/>
    <property type="match status" value="1"/>
</dbReference>
<name>A0A4R0YN69_9GAMM</name>
<feature type="chain" id="PRO_5020830638" evidence="1">
    <location>
        <begin position="23"/>
        <end position="243"/>
    </location>
</feature>
<accession>A0A4R0YN69</accession>
<evidence type="ECO:0000313" key="3">
    <source>
        <dbReference type="EMBL" id="TCI07259.1"/>
    </source>
</evidence>
<dbReference type="InterPro" id="IPR050553">
    <property type="entry name" value="Thioredoxin_ResA/DsbE_sf"/>
</dbReference>
<organism evidence="3 4">
    <name type="scientific">Dyella soli</name>
    <dbReference type="NCBI Taxonomy" id="522319"/>
    <lineage>
        <taxon>Bacteria</taxon>
        <taxon>Pseudomonadati</taxon>
        <taxon>Pseudomonadota</taxon>
        <taxon>Gammaproteobacteria</taxon>
        <taxon>Lysobacterales</taxon>
        <taxon>Rhodanobacteraceae</taxon>
        <taxon>Dyella</taxon>
    </lineage>
</organism>
<dbReference type="GO" id="GO:0016491">
    <property type="term" value="F:oxidoreductase activity"/>
    <property type="evidence" value="ECO:0007669"/>
    <property type="project" value="InterPro"/>
</dbReference>
<evidence type="ECO:0000256" key="1">
    <source>
        <dbReference type="SAM" id="SignalP"/>
    </source>
</evidence>
<dbReference type="Proteomes" id="UP000291822">
    <property type="component" value="Unassembled WGS sequence"/>
</dbReference>
<dbReference type="InterPro" id="IPR036249">
    <property type="entry name" value="Thioredoxin-like_sf"/>
</dbReference>
<dbReference type="GO" id="GO:0016209">
    <property type="term" value="F:antioxidant activity"/>
    <property type="evidence" value="ECO:0007669"/>
    <property type="project" value="InterPro"/>
</dbReference>
<proteinExistence type="predicted"/>
<evidence type="ECO:0000259" key="2">
    <source>
        <dbReference type="PROSITE" id="PS51352"/>
    </source>
</evidence>
<dbReference type="InterPro" id="IPR013766">
    <property type="entry name" value="Thioredoxin_domain"/>
</dbReference>
<comment type="caution">
    <text evidence="3">The sequence shown here is derived from an EMBL/GenBank/DDBJ whole genome shotgun (WGS) entry which is preliminary data.</text>
</comment>
<dbReference type="Pfam" id="PF00578">
    <property type="entry name" value="AhpC-TSA"/>
    <property type="match status" value="1"/>
</dbReference>
<sequence length="243" mass="26413">MQRAWLLASILCATLCWGSLHAAQAIDDEPHFIASLQLGSAPDVRYLDAAGRTLDYAAFAHQLREGRTYHGTRDTRSGQAVLRIAGAAPGHRGIRLAFGRGDAFPPFELPSLHGDVQRLSALRGRYTLVSFFFAECGPCIAEVPALNAYARAHGDMNFVAITYEDAATARRFQAERGLAWPILHDGQALIDVLGVDTYPTLMLVDPAGRLAGTAVGMTLRQDDGQRQAELGRWIELWKGGGAR</sequence>
<dbReference type="AlphaFoldDB" id="A0A4R0YN69"/>
<dbReference type="CDD" id="cd02966">
    <property type="entry name" value="TlpA_like_family"/>
    <property type="match status" value="1"/>
</dbReference>
<gene>
    <name evidence="3" type="ORF">EZM97_32185</name>
</gene>
<dbReference type="PROSITE" id="PS51352">
    <property type="entry name" value="THIOREDOXIN_2"/>
    <property type="match status" value="1"/>
</dbReference>
<keyword evidence="4" id="KW-1185">Reference proteome</keyword>
<dbReference type="InterPro" id="IPR000866">
    <property type="entry name" value="AhpC/TSA"/>
</dbReference>
<feature type="signal peptide" evidence="1">
    <location>
        <begin position="1"/>
        <end position="22"/>
    </location>
</feature>
<dbReference type="EMBL" id="SJTG01000005">
    <property type="protein sequence ID" value="TCI07259.1"/>
    <property type="molecule type" value="Genomic_DNA"/>
</dbReference>
<protein>
    <submittedName>
        <fullName evidence="3">TlpA family protein disulfide reductase</fullName>
    </submittedName>
</protein>
<reference evidence="3 4" key="1">
    <citation type="submission" date="2019-02" db="EMBL/GenBank/DDBJ databases">
        <title>Dyella amyloliquefaciens sp. nov., isolated from forest soil.</title>
        <authorList>
            <person name="Gao Z.-H."/>
            <person name="Qiu L.-H."/>
        </authorList>
    </citation>
    <scope>NUCLEOTIDE SEQUENCE [LARGE SCALE GENOMIC DNA]</scope>
    <source>
        <strain evidence="3 4">KACC 12747</strain>
    </source>
</reference>
<dbReference type="PANTHER" id="PTHR42852">
    <property type="entry name" value="THIOL:DISULFIDE INTERCHANGE PROTEIN DSBE"/>
    <property type="match status" value="1"/>
</dbReference>
<evidence type="ECO:0000313" key="4">
    <source>
        <dbReference type="Proteomes" id="UP000291822"/>
    </source>
</evidence>
<dbReference type="SUPFAM" id="SSF52833">
    <property type="entry name" value="Thioredoxin-like"/>
    <property type="match status" value="1"/>
</dbReference>
<dbReference type="PANTHER" id="PTHR42852:SF18">
    <property type="entry name" value="CHROMOSOME UNDETERMINED SCAFFOLD_47, WHOLE GENOME SHOTGUN SEQUENCE"/>
    <property type="match status" value="1"/>
</dbReference>
<keyword evidence="1" id="KW-0732">Signal</keyword>
<feature type="domain" description="Thioredoxin" evidence="2">
    <location>
        <begin position="98"/>
        <end position="239"/>
    </location>
</feature>
<dbReference type="RefSeq" id="WP_131412494.1">
    <property type="nucleotide sequence ID" value="NZ_SJTG01000005.1"/>
</dbReference>